<dbReference type="SUPFAM" id="SSF50630">
    <property type="entry name" value="Acid proteases"/>
    <property type="match status" value="1"/>
</dbReference>
<feature type="domain" description="Peptidase A1" evidence="7">
    <location>
        <begin position="90"/>
        <end position="453"/>
    </location>
</feature>
<protein>
    <recommendedName>
        <fullName evidence="7">Peptidase A1 domain-containing protein</fullName>
    </recommendedName>
</protein>
<dbReference type="EMBL" id="JBGMDY010000002">
    <property type="protein sequence ID" value="KAL2345287.1"/>
    <property type="molecule type" value="Genomic_DNA"/>
</dbReference>
<dbReference type="Proteomes" id="UP001603857">
    <property type="component" value="Unassembled WGS sequence"/>
</dbReference>
<sequence>MPIAMAASPSYVSINRNIIVIIVFVICLSLTRSSSVTLPLRPHLSKPPNSDPFKLAASASLTRAHHLKHGDKSSTSTLSTPLYPKSYGAYSIDLSFGTPPQSIPMVFDTGSSLPWVPCTTHYLCSHCAFSNASKIKTFIPKLSSTAKLLACTSPKCTSFFGSHTCPNCPHCPKTCPAYILQYGSGSTAGFLLLDTLRFPQATLPDFLLGCSILSVRQPSGIGGFGRHSHSLPSQLFLKRFSYCLISHTFDDSTRSSQLLLQTTSTGDSKTHNLTYTPFYPNPPSSTNAAFSEYYYVTLRKVLVGPNSVKIPFPYLQPDSHGNGGTIVDSGTTFTYMERPVYDLLSQELVLQMHRYSRAKDIEDVSGLSPCYNVAGVKNVTFPGLTFQFKGGARMKLPLQNYFSFVGGSEVVCFTIVSDEGTKTTTGPAVILGNYQQQNFHIEYDLENERFGFRPQKCTTKY</sequence>
<dbReference type="InterPro" id="IPR034161">
    <property type="entry name" value="Pepsin-like_plant"/>
</dbReference>
<dbReference type="PROSITE" id="PS51767">
    <property type="entry name" value="PEPTIDASE_A1"/>
    <property type="match status" value="1"/>
</dbReference>
<evidence type="ECO:0000256" key="4">
    <source>
        <dbReference type="ARBA" id="ARBA00022801"/>
    </source>
</evidence>
<name>A0ABD1NC66_9FABA</name>
<dbReference type="AlphaFoldDB" id="A0ABD1NC66"/>
<dbReference type="InterPro" id="IPR032861">
    <property type="entry name" value="TAXi_N"/>
</dbReference>
<gene>
    <name evidence="8" type="ORF">Fmac_006572</name>
</gene>
<dbReference type="InterPro" id="IPR033121">
    <property type="entry name" value="PEPTIDASE_A1"/>
</dbReference>
<dbReference type="PANTHER" id="PTHR47967">
    <property type="entry name" value="OS07G0603500 PROTEIN-RELATED"/>
    <property type="match status" value="1"/>
</dbReference>
<reference evidence="8 9" key="1">
    <citation type="submission" date="2024-08" db="EMBL/GenBank/DDBJ databases">
        <title>Insights into the chromosomal genome structure of Flemingia macrophylla.</title>
        <authorList>
            <person name="Ding Y."/>
            <person name="Zhao Y."/>
            <person name="Bi W."/>
            <person name="Wu M."/>
            <person name="Zhao G."/>
            <person name="Gong Y."/>
            <person name="Li W."/>
            <person name="Zhang P."/>
        </authorList>
    </citation>
    <scope>NUCLEOTIDE SEQUENCE [LARGE SCALE GENOMIC DNA]</scope>
    <source>
        <strain evidence="8">DYQJB</strain>
        <tissue evidence="8">Leaf</tissue>
    </source>
</reference>
<dbReference type="Gene3D" id="2.40.70.10">
    <property type="entry name" value="Acid Proteases"/>
    <property type="match status" value="2"/>
</dbReference>
<accession>A0ABD1NC66</accession>
<dbReference type="GO" id="GO:0004190">
    <property type="term" value="F:aspartic-type endopeptidase activity"/>
    <property type="evidence" value="ECO:0007669"/>
    <property type="project" value="UniProtKB-KW"/>
</dbReference>
<evidence type="ECO:0000259" key="7">
    <source>
        <dbReference type="PROSITE" id="PS51767"/>
    </source>
</evidence>
<dbReference type="Pfam" id="PF14543">
    <property type="entry name" value="TAXi_N"/>
    <property type="match status" value="1"/>
</dbReference>
<keyword evidence="5" id="KW-0325">Glycoprotein</keyword>
<dbReference type="InterPro" id="IPR021109">
    <property type="entry name" value="Peptidase_aspartic_dom_sf"/>
</dbReference>
<keyword evidence="3" id="KW-0064">Aspartyl protease</keyword>
<evidence type="ECO:0000256" key="6">
    <source>
        <dbReference type="PIRSR" id="PIRSR601461-1"/>
    </source>
</evidence>
<proteinExistence type="inferred from homology"/>
<feature type="active site" evidence="6">
    <location>
        <position position="328"/>
    </location>
</feature>
<dbReference type="FunFam" id="2.40.70.10:FF:000034">
    <property type="entry name" value="Aspartyl protease family protein"/>
    <property type="match status" value="1"/>
</dbReference>
<evidence type="ECO:0000256" key="2">
    <source>
        <dbReference type="ARBA" id="ARBA00022670"/>
    </source>
</evidence>
<evidence type="ECO:0000256" key="3">
    <source>
        <dbReference type="ARBA" id="ARBA00022750"/>
    </source>
</evidence>
<keyword evidence="2" id="KW-0645">Protease</keyword>
<dbReference type="PRINTS" id="PR00792">
    <property type="entry name" value="PEPSIN"/>
</dbReference>
<dbReference type="InterPro" id="IPR032799">
    <property type="entry name" value="TAXi_C"/>
</dbReference>
<evidence type="ECO:0000313" key="9">
    <source>
        <dbReference type="Proteomes" id="UP001603857"/>
    </source>
</evidence>
<evidence type="ECO:0000313" key="8">
    <source>
        <dbReference type="EMBL" id="KAL2345287.1"/>
    </source>
</evidence>
<dbReference type="GO" id="GO:0006508">
    <property type="term" value="P:proteolysis"/>
    <property type="evidence" value="ECO:0007669"/>
    <property type="project" value="UniProtKB-KW"/>
</dbReference>
<feature type="active site" evidence="6">
    <location>
        <position position="108"/>
    </location>
</feature>
<organism evidence="8 9">
    <name type="scientific">Flemingia macrophylla</name>
    <dbReference type="NCBI Taxonomy" id="520843"/>
    <lineage>
        <taxon>Eukaryota</taxon>
        <taxon>Viridiplantae</taxon>
        <taxon>Streptophyta</taxon>
        <taxon>Embryophyta</taxon>
        <taxon>Tracheophyta</taxon>
        <taxon>Spermatophyta</taxon>
        <taxon>Magnoliopsida</taxon>
        <taxon>eudicotyledons</taxon>
        <taxon>Gunneridae</taxon>
        <taxon>Pentapetalae</taxon>
        <taxon>rosids</taxon>
        <taxon>fabids</taxon>
        <taxon>Fabales</taxon>
        <taxon>Fabaceae</taxon>
        <taxon>Papilionoideae</taxon>
        <taxon>50 kb inversion clade</taxon>
        <taxon>NPAAA clade</taxon>
        <taxon>indigoferoid/millettioid clade</taxon>
        <taxon>Phaseoleae</taxon>
        <taxon>Flemingia</taxon>
    </lineage>
</organism>
<dbReference type="Pfam" id="PF14541">
    <property type="entry name" value="TAXi_C"/>
    <property type="match status" value="1"/>
</dbReference>
<evidence type="ECO:0000256" key="1">
    <source>
        <dbReference type="ARBA" id="ARBA00007447"/>
    </source>
</evidence>
<comment type="caution">
    <text evidence="8">The sequence shown here is derived from an EMBL/GenBank/DDBJ whole genome shotgun (WGS) entry which is preliminary data.</text>
</comment>
<keyword evidence="4" id="KW-0378">Hydrolase</keyword>
<keyword evidence="9" id="KW-1185">Reference proteome</keyword>
<dbReference type="CDD" id="cd05476">
    <property type="entry name" value="pepsin_A_like_plant"/>
    <property type="match status" value="1"/>
</dbReference>
<comment type="similarity">
    <text evidence="1">Belongs to the peptidase A1 family.</text>
</comment>
<dbReference type="PANTHER" id="PTHR47967:SF36">
    <property type="entry name" value="PEPTIDASE A1 DOMAIN-CONTAINING PROTEIN"/>
    <property type="match status" value="1"/>
</dbReference>
<dbReference type="InterPro" id="IPR001461">
    <property type="entry name" value="Aspartic_peptidase_A1"/>
</dbReference>
<dbReference type="InterPro" id="IPR051708">
    <property type="entry name" value="Plant_Aspart_Prot_A1"/>
</dbReference>
<evidence type="ECO:0000256" key="5">
    <source>
        <dbReference type="ARBA" id="ARBA00023180"/>
    </source>
</evidence>